<dbReference type="SUPFAM" id="SSF53098">
    <property type="entry name" value="Ribonuclease H-like"/>
    <property type="match status" value="1"/>
</dbReference>
<proteinExistence type="predicted"/>
<organism evidence="7">
    <name type="scientific">Tanacetum cinerariifolium</name>
    <name type="common">Dalmatian daisy</name>
    <name type="synonym">Chrysanthemum cinerariifolium</name>
    <dbReference type="NCBI Taxonomy" id="118510"/>
    <lineage>
        <taxon>Eukaryota</taxon>
        <taxon>Viridiplantae</taxon>
        <taxon>Streptophyta</taxon>
        <taxon>Embryophyta</taxon>
        <taxon>Tracheophyta</taxon>
        <taxon>Spermatophyta</taxon>
        <taxon>Magnoliopsida</taxon>
        <taxon>eudicotyledons</taxon>
        <taxon>Gunneridae</taxon>
        <taxon>Pentapetalae</taxon>
        <taxon>asterids</taxon>
        <taxon>campanulids</taxon>
        <taxon>Asterales</taxon>
        <taxon>Asteraceae</taxon>
        <taxon>Asteroideae</taxon>
        <taxon>Anthemideae</taxon>
        <taxon>Anthemidinae</taxon>
        <taxon>Tanacetum</taxon>
    </lineage>
</organism>
<keyword evidence="1" id="KW-0645">Protease</keyword>
<dbReference type="PANTHER" id="PTHR42648:SF32">
    <property type="entry name" value="RIBONUCLEASE H-LIKE DOMAIN, GAG-PRE-INTEGRASE DOMAIN PROTEIN-RELATED"/>
    <property type="match status" value="1"/>
</dbReference>
<dbReference type="Pfam" id="PF22936">
    <property type="entry name" value="Pol_BBD"/>
    <property type="match status" value="1"/>
</dbReference>
<accession>A0A6L2JDP4</accession>
<feature type="compositionally biased region" description="Basic residues" evidence="5">
    <location>
        <begin position="338"/>
        <end position="348"/>
    </location>
</feature>
<dbReference type="InterPro" id="IPR013103">
    <property type="entry name" value="RVT_2"/>
</dbReference>
<dbReference type="InterPro" id="IPR025724">
    <property type="entry name" value="GAG-pre-integrase_dom"/>
</dbReference>
<gene>
    <name evidence="7" type="ORF">Tci_006023</name>
</gene>
<feature type="region of interest" description="Disordered" evidence="5">
    <location>
        <begin position="329"/>
        <end position="362"/>
    </location>
</feature>
<sequence length="1463" mass="165474">MKEGMSILRGRKSVPGMNNSEREMERGYYSAFTTNEADTTDSGVSTAHTQEDLEQIDPDDLKEMDLHWEMAMLTIRARSQKWNVLTVIKMATLQESAELQRIKTIESYQAEEKIPTNYAFMALTSSGSSSSSESESLEERLEHYKKNKAVLTNKINVLNLDVKLRDKVLDSQVSDKSKVGLGYKGITPDSFVNSSELLEKLENRSDKEYHAVPLPLTRNYMPPNTIDVNHKGVFNTEEPKPVIKNNFSPPIIEDWHSDDDSEEEISPTVEDARPMRNNSNRVNKKNFDNKMTHLHPKRGFVPQVVLTMSGKINIAGSIVTTAARLVNTAGSKSPVTHPRPKSKAFQRGHSKDTRPNNKFSANKNSIFNKMVNTVRVNDSTARDRAVVSDNMRREGNPQQKEYKEKGVIESGCSRYMTGNKCYLTDFEAYDGGFVSFGDGKGRISSKGKIKTGKLDFYDVYFCKELKYNLFSVSLIIAESSKKDNIYSVDLKSVVPTGDLTCLFAKATLDESNLWHRRLGHINFKAMNKLVKGNLVRGLPSKIFQNDNSCVACQKGKQHKATYKAKLVNTISKPLHMLHMDLFGPTNVKSLMKMSYCLVVTDDFSIFSWVFFLATKGEISRILKTFITGIENQLDCKVKVIRCDNGTEFKNSVMNQFCEDKGIKREYSITRTPQQNKVSERRNKTLIEAARTMALVTKPHNKTPYEVIRGRPPLIDFMKPFGCHVTILNTRDNLGKFEGKADEGYFVGYSVVSKAMRVFNKRIGIVEETLNIRFQENTTNVKGNGPDWLFGQDDKKKELEQDYIMIPICTTGLLISQDTKDSAVDARKKAPRVDESKASDNGGKNNQVPRSEVESQLQQERQTENINSTNSFNTVSSPVNTVGSSFVNAASQHQLMLLDLLIEEEVYVCQPLSFEDPNFLDKVYKVEKALYGLHQATRAWFQVNPKTSHLYDVKRISRYLKGQPKLGLWYPKDSPFNLEAYSDSDYAGASLDRKSTTGEYVVAVNCYGRVLWIQNQILGYGFNLMNTKIYIDNESTICIVKNLVFHSKTKHIEIRHHFIRDSYEKKLIQVIKIHTDKNVADLLTKAFAKDGRCFVDTSKVTTGNPLLSTAGLILILLDKEAQIWFEATSKKFNEPPLSRINTLGSRENGIKHRELMDFCTNYLNRLLGCKMKNRQNEMATVKVKKDNDQEQIQALVDKTKVIITEDSIKNDLRLDDAEGTACLLSEAIFEGLMRMGRKQRKEAETSHDKSEDEDHVPTPSIDPLPSGEDSSILNELMEDASRQGRMIEEIDQNAEIALDDETQRRTNDDEMFRVNDLAREEVVMDSVAEPVTTVKDSAALTIDVTEDEIIMAQALAALKSVKPKVVVQEQEISTTIPAAATKVTTAVPTLRAKGKDKMIKPEVPIKKKDQMRIDEECARKLQAKEKEVARLSIAQQDEEANNSWDNIQAMMDANRLLAKRLQAR</sequence>
<dbReference type="EMBL" id="BKCJ010000532">
    <property type="protein sequence ID" value="GEU34045.1"/>
    <property type="molecule type" value="Genomic_DNA"/>
</dbReference>
<dbReference type="Pfam" id="PF25597">
    <property type="entry name" value="SH3_retrovirus"/>
    <property type="match status" value="1"/>
</dbReference>
<dbReference type="GO" id="GO:0003676">
    <property type="term" value="F:nucleic acid binding"/>
    <property type="evidence" value="ECO:0007669"/>
    <property type="project" value="InterPro"/>
</dbReference>
<evidence type="ECO:0000256" key="4">
    <source>
        <dbReference type="SAM" id="Coils"/>
    </source>
</evidence>
<dbReference type="GO" id="GO:0006508">
    <property type="term" value="P:proteolysis"/>
    <property type="evidence" value="ECO:0007669"/>
    <property type="project" value="UniProtKB-KW"/>
</dbReference>
<dbReference type="InterPro" id="IPR057670">
    <property type="entry name" value="SH3_retrovirus"/>
</dbReference>
<feature type="compositionally biased region" description="Basic and acidic residues" evidence="5">
    <location>
        <begin position="1240"/>
        <end position="1255"/>
    </location>
</feature>
<dbReference type="GO" id="GO:0046872">
    <property type="term" value="F:metal ion binding"/>
    <property type="evidence" value="ECO:0007669"/>
    <property type="project" value="UniProtKB-KW"/>
</dbReference>
<feature type="compositionally biased region" description="Polar residues" evidence="5">
    <location>
        <begin position="841"/>
        <end position="873"/>
    </location>
</feature>
<evidence type="ECO:0000256" key="3">
    <source>
        <dbReference type="ARBA" id="ARBA00022801"/>
    </source>
</evidence>
<feature type="compositionally biased region" description="Acidic residues" evidence="5">
    <location>
        <begin position="256"/>
        <end position="265"/>
    </location>
</feature>
<keyword evidence="2" id="KW-0479">Metal-binding</keyword>
<dbReference type="CDD" id="cd09272">
    <property type="entry name" value="RNase_HI_RT_Ty1"/>
    <property type="match status" value="1"/>
</dbReference>
<evidence type="ECO:0000256" key="2">
    <source>
        <dbReference type="ARBA" id="ARBA00022723"/>
    </source>
</evidence>
<evidence type="ECO:0000256" key="5">
    <source>
        <dbReference type="SAM" id="MobiDB-lite"/>
    </source>
</evidence>
<feature type="region of interest" description="Disordered" evidence="5">
    <location>
        <begin position="824"/>
        <end position="873"/>
    </location>
</feature>
<evidence type="ECO:0000256" key="1">
    <source>
        <dbReference type="ARBA" id="ARBA00022670"/>
    </source>
</evidence>
<reference evidence="7" key="1">
    <citation type="journal article" date="2019" name="Sci. Rep.">
        <title>Draft genome of Tanacetum cinerariifolium, the natural source of mosquito coil.</title>
        <authorList>
            <person name="Yamashiro T."/>
            <person name="Shiraishi A."/>
            <person name="Satake H."/>
            <person name="Nakayama K."/>
        </authorList>
    </citation>
    <scope>NUCLEOTIDE SEQUENCE</scope>
</reference>
<dbReference type="Pfam" id="PF13976">
    <property type="entry name" value="gag_pre-integrs"/>
    <property type="match status" value="1"/>
</dbReference>
<feature type="region of interest" description="Disordered" evidence="5">
    <location>
        <begin position="1237"/>
        <end position="1269"/>
    </location>
</feature>
<comment type="caution">
    <text evidence="7">The sequence shown here is derived from an EMBL/GenBank/DDBJ whole genome shotgun (WGS) entry which is preliminary data.</text>
</comment>
<dbReference type="InterPro" id="IPR012337">
    <property type="entry name" value="RNaseH-like_sf"/>
</dbReference>
<feature type="region of interest" description="Disordered" evidence="5">
    <location>
        <begin position="256"/>
        <end position="286"/>
    </location>
</feature>
<protein>
    <recommendedName>
        <fullName evidence="6">Integrase catalytic domain-containing protein</fullName>
    </recommendedName>
</protein>
<evidence type="ECO:0000259" key="6">
    <source>
        <dbReference type="PROSITE" id="PS50994"/>
    </source>
</evidence>
<dbReference type="PROSITE" id="PS50994">
    <property type="entry name" value="INTEGRASE"/>
    <property type="match status" value="1"/>
</dbReference>
<keyword evidence="4" id="KW-0175">Coiled coil</keyword>
<dbReference type="Gene3D" id="3.30.420.10">
    <property type="entry name" value="Ribonuclease H-like superfamily/Ribonuclease H"/>
    <property type="match status" value="1"/>
</dbReference>
<feature type="domain" description="Integrase catalytic" evidence="6">
    <location>
        <begin position="569"/>
        <end position="749"/>
    </location>
</feature>
<dbReference type="InterPro" id="IPR036397">
    <property type="entry name" value="RNaseH_sf"/>
</dbReference>
<keyword evidence="3" id="KW-0378">Hydrolase</keyword>
<dbReference type="GO" id="GO:0015074">
    <property type="term" value="P:DNA integration"/>
    <property type="evidence" value="ECO:0007669"/>
    <property type="project" value="InterPro"/>
</dbReference>
<name>A0A6L2JDP4_TANCI</name>
<evidence type="ECO:0000313" key="7">
    <source>
        <dbReference type="EMBL" id="GEU34045.1"/>
    </source>
</evidence>
<dbReference type="InterPro" id="IPR039537">
    <property type="entry name" value="Retrotran_Ty1/copia-like"/>
</dbReference>
<dbReference type="InterPro" id="IPR001584">
    <property type="entry name" value="Integrase_cat-core"/>
</dbReference>
<dbReference type="GO" id="GO:0008233">
    <property type="term" value="F:peptidase activity"/>
    <property type="evidence" value="ECO:0007669"/>
    <property type="project" value="UniProtKB-KW"/>
</dbReference>
<dbReference type="Pfam" id="PF00665">
    <property type="entry name" value="rve"/>
    <property type="match status" value="1"/>
</dbReference>
<dbReference type="InterPro" id="IPR054722">
    <property type="entry name" value="PolX-like_BBD"/>
</dbReference>
<dbReference type="Pfam" id="PF07727">
    <property type="entry name" value="RVT_2"/>
    <property type="match status" value="1"/>
</dbReference>
<dbReference type="PANTHER" id="PTHR42648">
    <property type="entry name" value="TRANSPOSASE, PUTATIVE-RELATED"/>
    <property type="match status" value="1"/>
</dbReference>
<feature type="coiled-coil region" evidence="4">
    <location>
        <begin position="134"/>
        <end position="161"/>
    </location>
</feature>
<feature type="compositionally biased region" description="Basic and acidic residues" evidence="5">
    <location>
        <begin position="824"/>
        <end position="837"/>
    </location>
</feature>